<sequence>MKKLLLSLILTCSAYIGFAQNQQLISYEDIRYLLHNNLSKADTFLAAKGYTLTESKAQKNRKYSLSLPQNTLNTIEMRSDGKKIFMSVQTNVLEQYNLLLNSISQYKTTTSNVGDVQVYQVKDLATIYITVNDSAQFDPLKKDYDIQIVPDKNVVAIN</sequence>
<reference evidence="2" key="1">
    <citation type="submission" date="2020-01" db="EMBL/GenBank/DDBJ databases">
        <authorList>
            <person name="Seo Y.L."/>
        </authorList>
    </citation>
    <scope>NUCLEOTIDE SEQUENCE</scope>
    <source>
        <strain evidence="2">R11</strain>
    </source>
</reference>
<feature type="signal peptide" evidence="1">
    <location>
        <begin position="1"/>
        <end position="19"/>
    </location>
</feature>
<accession>A0A966DUA1</accession>
<comment type="caution">
    <text evidence="2">The sequence shown here is derived from an EMBL/GenBank/DDBJ whole genome shotgun (WGS) entry which is preliminary data.</text>
</comment>
<name>A0A966DUA1_9SPHI</name>
<reference evidence="2" key="2">
    <citation type="submission" date="2020-10" db="EMBL/GenBank/DDBJ databases">
        <title>Mucilaginibacter sp. nov., isolated from soil.</title>
        <authorList>
            <person name="Jeon C.O."/>
        </authorList>
    </citation>
    <scope>NUCLEOTIDE SEQUENCE</scope>
    <source>
        <strain evidence="2">R11</strain>
    </source>
</reference>
<feature type="chain" id="PRO_5036809801" description="DUF4251 domain-containing protein" evidence="1">
    <location>
        <begin position="20"/>
        <end position="158"/>
    </location>
</feature>
<evidence type="ECO:0000256" key="1">
    <source>
        <dbReference type="SAM" id="SignalP"/>
    </source>
</evidence>
<evidence type="ECO:0008006" key="4">
    <source>
        <dbReference type="Google" id="ProtNLM"/>
    </source>
</evidence>
<proteinExistence type="predicted"/>
<evidence type="ECO:0000313" key="3">
    <source>
        <dbReference type="Proteomes" id="UP000638732"/>
    </source>
</evidence>
<dbReference type="AlphaFoldDB" id="A0A966DUA1"/>
<organism evidence="2 3">
    <name type="scientific">Mucilaginibacter agri</name>
    <dbReference type="NCBI Taxonomy" id="2695265"/>
    <lineage>
        <taxon>Bacteria</taxon>
        <taxon>Pseudomonadati</taxon>
        <taxon>Bacteroidota</taxon>
        <taxon>Sphingobacteriia</taxon>
        <taxon>Sphingobacteriales</taxon>
        <taxon>Sphingobacteriaceae</taxon>
        <taxon>Mucilaginibacter</taxon>
    </lineage>
</organism>
<evidence type="ECO:0000313" key="2">
    <source>
        <dbReference type="EMBL" id="NCD72173.1"/>
    </source>
</evidence>
<dbReference type="Proteomes" id="UP000638732">
    <property type="component" value="Unassembled WGS sequence"/>
</dbReference>
<gene>
    <name evidence="2" type="ORF">GSY63_22610</name>
</gene>
<keyword evidence="3" id="KW-1185">Reference proteome</keyword>
<protein>
    <recommendedName>
        <fullName evidence="4">DUF4251 domain-containing protein</fullName>
    </recommendedName>
</protein>
<dbReference type="RefSeq" id="WP_166588131.1">
    <property type="nucleotide sequence ID" value="NZ_WWEO01000045.1"/>
</dbReference>
<keyword evidence="1" id="KW-0732">Signal</keyword>
<dbReference type="EMBL" id="WWEO01000045">
    <property type="protein sequence ID" value="NCD72173.1"/>
    <property type="molecule type" value="Genomic_DNA"/>
</dbReference>